<gene>
    <name evidence="2" type="ORF">CBER1_04093</name>
</gene>
<dbReference type="STRING" id="357750.A0A2S6CGZ3"/>
<dbReference type="EMBL" id="PNEN01000435">
    <property type="protein sequence ID" value="PPJ58953.1"/>
    <property type="molecule type" value="Genomic_DNA"/>
</dbReference>
<dbReference type="AlphaFoldDB" id="A0A2S6CGZ3"/>
<feature type="compositionally biased region" description="Polar residues" evidence="1">
    <location>
        <begin position="88"/>
        <end position="119"/>
    </location>
</feature>
<organism evidence="2 3">
    <name type="scientific">Cercospora berteroae</name>
    <dbReference type="NCBI Taxonomy" id="357750"/>
    <lineage>
        <taxon>Eukaryota</taxon>
        <taxon>Fungi</taxon>
        <taxon>Dikarya</taxon>
        <taxon>Ascomycota</taxon>
        <taxon>Pezizomycotina</taxon>
        <taxon>Dothideomycetes</taxon>
        <taxon>Dothideomycetidae</taxon>
        <taxon>Mycosphaerellales</taxon>
        <taxon>Mycosphaerellaceae</taxon>
        <taxon>Cercospora</taxon>
    </lineage>
</organism>
<dbReference type="Proteomes" id="UP000237631">
    <property type="component" value="Unassembled WGS sequence"/>
</dbReference>
<dbReference type="OrthoDB" id="3939134at2759"/>
<evidence type="ECO:0000313" key="3">
    <source>
        <dbReference type="Proteomes" id="UP000237631"/>
    </source>
</evidence>
<reference evidence="3" key="1">
    <citation type="journal article" date="2017" name="bioRxiv">
        <title>Conservation of a gene cluster reveals novel cercosporin biosynthetic mechanisms and extends production to the genus Colletotrichum.</title>
        <authorList>
            <person name="de Jonge R."/>
            <person name="Ebert M.K."/>
            <person name="Huitt-Roehl C.R."/>
            <person name="Pal P."/>
            <person name="Suttle J.C."/>
            <person name="Spanner R.E."/>
            <person name="Neubauer J.D."/>
            <person name="Jurick W.M.II."/>
            <person name="Stott K.A."/>
            <person name="Secor G.A."/>
            <person name="Thomma B.P.H.J."/>
            <person name="Van de Peer Y."/>
            <person name="Townsend C.A."/>
            <person name="Bolton M.D."/>
        </authorList>
    </citation>
    <scope>NUCLEOTIDE SEQUENCE [LARGE SCALE GENOMIC DNA]</scope>
    <source>
        <strain evidence="3">CBS538.71</strain>
    </source>
</reference>
<protein>
    <submittedName>
        <fullName evidence="2">Uncharacterized protein</fullName>
    </submittedName>
</protein>
<accession>A0A2S6CGZ3</accession>
<feature type="region of interest" description="Disordered" evidence="1">
    <location>
        <begin position="152"/>
        <end position="224"/>
    </location>
</feature>
<keyword evidence="3" id="KW-1185">Reference proteome</keyword>
<evidence type="ECO:0000313" key="2">
    <source>
        <dbReference type="EMBL" id="PPJ58953.1"/>
    </source>
</evidence>
<feature type="compositionally biased region" description="Basic residues" evidence="1">
    <location>
        <begin position="264"/>
        <end position="276"/>
    </location>
</feature>
<feature type="region of interest" description="Disordered" evidence="1">
    <location>
        <begin position="1"/>
        <end position="134"/>
    </location>
</feature>
<comment type="caution">
    <text evidence="2">The sequence shown here is derived from an EMBL/GenBank/DDBJ whole genome shotgun (WGS) entry which is preliminary data.</text>
</comment>
<sequence>MALPRPSNGVQTRANRLSGLRNEIKQRALPGAARPDPYEIQPSPDKPPRLRRPVAEVYEFSPTRKQKADRRLDPGEANETSTDRHDATNPQESTENLLRSSLRRVTTANMQPSEPSSGSAKLHASPFAKSDAAEQDPRALYVYLDEADVVEPETHVRDSSADPKTPATRKRGRPRRSEPNDRPSKLAKHAQLPHDPPQSSRRKSDRLNASAAGSAAAAAGARPLVKPISLRMSEIVFPANGQGQQPEPEESTILESEAAAKPQKQAKRVLKAKKPKPAPVQQREKSPVQTNDDESDDEAEPPGNDAGEESIIEKEADVRLLGHHESLKAVFKRAKLVEKCGELESMDKEIRKMQRFCLEFVKALNEHRDRPEDVELLSDPPEQFQTIASDIRMLCNKDPSRPVNLKSTLKSHNIYLRLMPALIRVLFALVECYQAVDAETAPFERSVTIKHLETITKFITMFLELNTGAKQFIRPATQLTAVQPFDRSIVPPLKSMQETFRRHIKDHEQHQISLALNRREALRLEAEEGAEAEERAEKVKWEKLEAKWTRLHEERYRSDEPIKSIAKRAHLRQPISFPEEDHNGHPFERLEVFRPRVGPPPALIVKAKQQSWPEESYAALMKGLQMWSGDVLIFERIFRMFCGRNGALNGFNVTEIVVMAALIREHLEKTVLTVDGEGGEESDGEWGWVKGIPDWTRVHTVLEMLEGSGDGGA</sequence>
<name>A0A2S6CGZ3_9PEZI</name>
<feature type="compositionally biased region" description="Acidic residues" evidence="1">
    <location>
        <begin position="291"/>
        <end position="309"/>
    </location>
</feature>
<feature type="region of interest" description="Disordered" evidence="1">
    <location>
        <begin position="237"/>
        <end position="309"/>
    </location>
</feature>
<proteinExistence type="predicted"/>
<feature type="compositionally biased region" description="Basic and acidic residues" evidence="1">
    <location>
        <begin position="175"/>
        <end position="184"/>
    </location>
</feature>
<feature type="compositionally biased region" description="Low complexity" evidence="1">
    <location>
        <begin position="209"/>
        <end position="221"/>
    </location>
</feature>
<feature type="compositionally biased region" description="Basic and acidic residues" evidence="1">
    <location>
        <begin position="152"/>
        <end position="161"/>
    </location>
</feature>
<evidence type="ECO:0000256" key="1">
    <source>
        <dbReference type="SAM" id="MobiDB-lite"/>
    </source>
</evidence>